<dbReference type="OrthoDB" id="6098064at2759"/>
<dbReference type="SUPFAM" id="SSF140864">
    <property type="entry name" value="TROVE domain-like"/>
    <property type="match status" value="1"/>
</dbReference>
<dbReference type="GO" id="GO:0005737">
    <property type="term" value="C:cytoplasm"/>
    <property type="evidence" value="ECO:0007669"/>
    <property type="project" value="UniProtKB-SubCell"/>
</dbReference>
<evidence type="ECO:0000256" key="5">
    <source>
        <dbReference type="ARBA" id="ARBA00022884"/>
    </source>
</evidence>
<comment type="similarity">
    <text evidence="2">Belongs to the Ro 60 kDa family.</text>
</comment>
<evidence type="ECO:0000256" key="2">
    <source>
        <dbReference type="ARBA" id="ARBA00007814"/>
    </source>
</evidence>
<dbReference type="InterPro" id="IPR037214">
    <property type="entry name" value="TROVE_dom_sf"/>
</dbReference>
<protein>
    <recommendedName>
        <fullName evidence="8">TROVE domain-containing protein</fullName>
    </recommendedName>
</protein>
<feature type="region of interest" description="Disordered" evidence="7">
    <location>
        <begin position="418"/>
        <end position="440"/>
    </location>
</feature>
<dbReference type="InterPro" id="IPR036465">
    <property type="entry name" value="vWFA_dom_sf"/>
</dbReference>
<comment type="subcellular location">
    <subcellularLocation>
        <location evidence="1">Cytoplasm</location>
    </subcellularLocation>
</comment>
<keyword evidence="6" id="KW-0687">Ribonucleoprotein</keyword>
<accession>A0A8W8KW10</accession>
<keyword evidence="4" id="KW-0479">Metal-binding</keyword>
<evidence type="ECO:0000259" key="8">
    <source>
        <dbReference type="PROSITE" id="PS50988"/>
    </source>
</evidence>
<proteinExistence type="inferred from homology"/>
<dbReference type="InterPro" id="IPR040322">
    <property type="entry name" value="TROVE2"/>
</dbReference>
<dbReference type="GO" id="GO:1990904">
    <property type="term" value="C:ribonucleoprotein complex"/>
    <property type="evidence" value="ECO:0007669"/>
    <property type="project" value="UniProtKB-KW"/>
</dbReference>
<dbReference type="InterPro" id="IPR056800">
    <property type="entry name" value="vWA_Ro60"/>
</dbReference>
<dbReference type="InterPro" id="IPR008858">
    <property type="entry name" value="TROVE_dom"/>
</dbReference>
<keyword evidence="10" id="KW-1185">Reference proteome</keyword>
<evidence type="ECO:0000313" key="10">
    <source>
        <dbReference type="Proteomes" id="UP000005408"/>
    </source>
</evidence>
<dbReference type="OMA" id="LCMAHVK"/>
<evidence type="ECO:0000256" key="6">
    <source>
        <dbReference type="ARBA" id="ARBA00023274"/>
    </source>
</evidence>
<reference evidence="9" key="1">
    <citation type="submission" date="2022-08" db="UniProtKB">
        <authorList>
            <consortium name="EnsemblMetazoa"/>
        </authorList>
    </citation>
    <scope>IDENTIFICATION</scope>
    <source>
        <strain evidence="9">05x7-T-G4-1.051#20</strain>
    </source>
</reference>
<dbReference type="EnsemblMetazoa" id="G25267.1">
    <property type="protein sequence ID" value="G25267.1:cds"/>
    <property type="gene ID" value="G25267"/>
</dbReference>
<organism evidence="9 10">
    <name type="scientific">Magallana gigas</name>
    <name type="common">Pacific oyster</name>
    <name type="synonym">Crassostrea gigas</name>
    <dbReference type="NCBI Taxonomy" id="29159"/>
    <lineage>
        <taxon>Eukaryota</taxon>
        <taxon>Metazoa</taxon>
        <taxon>Spiralia</taxon>
        <taxon>Lophotrochozoa</taxon>
        <taxon>Mollusca</taxon>
        <taxon>Bivalvia</taxon>
        <taxon>Autobranchia</taxon>
        <taxon>Pteriomorphia</taxon>
        <taxon>Ostreida</taxon>
        <taxon>Ostreoidea</taxon>
        <taxon>Ostreidae</taxon>
        <taxon>Magallana</taxon>
    </lineage>
</organism>
<dbReference type="AlphaFoldDB" id="A0A8W8KW10"/>
<evidence type="ECO:0000256" key="7">
    <source>
        <dbReference type="SAM" id="MobiDB-lite"/>
    </source>
</evidence>
<keyword evidence="3" id="KW-0963">Cytoplasm</keyword>
<evidence type="ECO:0000256" key="4">
    <source>
        <dbReference type="ARBA" id="ARBA00022723"/>
    </source>
</evidence>
<dbReference type="Proteomes" id="UP000005408">
    <property type="component" value="Unassembled WGS sequence"/>
</dbReference>
<keyword evidence="5" id="KW-0694">RNA-binding</keyword>
<evidence type="ECO:0000256" key="3">
    <source>
        <dbReference type="ARBA" id="ARBA00022490"/>
    </source>
</evidence>
<dbReference type="PANTHER" id="PTHR14202:SF0">
    <property type="entry name" value="RNA-BINDING PROTEIN RO60"/>
    <property type="match status" value="1"/>
</dbReference>
<dbReference type="PANTHER" id="PTHR14202">
    <property type="entry name" value="60 KDA RIBONUCLEOPROTEIN SSA/RO"/>
    <property type="match status" value="1"/>
</dbReference>
<dbReference type="SUPFAM" id="SSF53300">
    <property type="entry name" value="vWA-like"/>
    <property type="match status" value="1"/>
</dbReference>
<evidence type="ECO:0000313" key="9">
    <source>
        <dbReference type="EnsemblMetazoa" id="G25267.1:cds"/>
    </source>
</evidence>
<dbReference type="Pfam" id="PF05731">
    <property type="entry name" value="TROVE"/>
    <property type="match status" value="1"/>
</dbReference>
<dbReference type="PROSITE" id="PS50988">
    <property type="entry name" value="TROVE"/>
    <property type="match status" value="1"/>
</dbReference>
<feature type="compositionally biased region" description="Basic and acidic residues" evidence="7">
    <location>
        <begin position="418"/>
        <end position="433"/>
    </location>
</feature>
<name>A0A8W8KW10_MAGGI</name>
<feature type="domain" description="TROVE" evidence="8">
    <location>
        <begin position="1"/>
        <end position="344"/>
    </location>
</feature>
<evidence type="ECO:0000256" key="1">
    <source>
        <dbReference type="ARBA" id="ARBA00004496"/>
    </source>
</evidence>
<dbReference type="Pfam" id="PF25045">
    <property type="entry name" value="vWA_Ro60"/>
    <property type="match status" value="2"/>
</dbReference>
<dbReference type="GO" id="GO:0046872">
    <property type="term" value="F:metal ion binding"/>
    <property type="evidence" value="ECO:0007669"/>
    <property type="project" value="UniProtKB-KW"/>
</dbReference>
<dbReference type="Gene3D" id="3.40.50.410">
    <property type="entry name" value="von Willebrand factor, type A domain"/>
    <property type="match status" value="1"/>
</dbReference>
<sequence length="546" mass="62192">MANVLEEESFQKLRQWIILYKDDGAYKVVSKTFSREKASCVTQLLSDGHGKEILSVMEQCSSSPALIDREPLLFAYALCCKSTDKNTKTQAEKLCDKICRTPCDFFQMLKFHKNFSITKSWGRYFKRLISSWYHNQDAYQLARNVSREVSYLGWSHRDVLRMGHLKPKTDEMDLIFKYLVLGLGETKKSFGKSEKESIQKLLEFFSAVDTAKHSDDVQQVAKLVEEHHLKKDHLCTKLLKQKEIWTALLKDMTIQDTLDHIGQLANIGYLDESFEGNQFVIDKLLNEALLTEQNVQPFEIIIASSFYKEGKKKPTSWQHNEKVTKALETALEYSLKNNLKSSNKRYVVGIRVGVNKNKSSVRGTMALSTTTAAAGVAMLMTREEEKTDVVFFTDTITPLKVAKDTKLTDICSEVAEQVKKADEQKEENQPKPEVDDDEEEQDIFYGVLPDPCDLVAPIQWATDQKKDVDVFIIVTDANRSTGSRNLGEAIAQYRKDRNLPNTKLVTVGLTNSNMKFANLEDENMLDVSGFDARVPKVIRTFVSGEY</sequence>
<dbReference type="GO" id="GO:0003723">
    <property type="term" value="F:RNA binding"/>
    <property type="evidence" value="ECO:0007669"/>
    <property type="project" value="UniProtKB-KW"/>
</dbReference>